<keyword evidence="1" id="KW-1133">Transmembrane helix</keyword>
<protein>
    <submittedName>
        <fullName evidence="2">Uncharacterized protein</fullName>
    </submittedName>
</protein>
<dbReference type="AlphaFoldDB" id="A0A977KCC9"/>
<keyword evidence="3" id="KW-1185">Reference proteome</keyword>
<feature type="transmembrane region" description="Helical" evidence="1">
    <location>
        <begin position="24"/>
        <end position="44"/>
    </location>
</feature>
<keyword evidence="1" id="KW-0472">Membrane</keyword>
<name>A0A977KCC9_9CREN</name>
<evidence type="ECO:0000313" key="2">
    <source>
        <dbReference type="EMBL" id="UXD22271.1"/>
    </source>
</evidence>
<gene>
    <name evidence="2" type="ORF">IPA_03115</name>
</gene>
<dbReference type="EMBL" id="CP006868">
    <property type="protein sequence ID" value="UXD22271.1"/>
    <property type="molecule type" value="Genomic_DNA"/>
</dbReference>
<dbReference type="KEGG" id="ipc:IPA_03115"/>
<evidence type="ECO:0000256" key="1">
    <source>
        <dbReference type="SAM" id="Phobius"/>
    </source>
</evidence>
<dbReference type="Proteomes" id="UP001063698">
    <property type="component" value="Chromosome"/>
</dbReference>
<proteinExistence type="predicted"/>
<keyword evidence="1" id="KW-0812">Transmembrane</keyword>
<reference evidence="2" key="1">
    <citation type="submission" date="2013-11" db="EMBL/GenBank/DDBJ databases">
        <title>Comparative genomics of Ignicoccus.</title>
        <authorList>
            <person name="Podar M."/>
        </authorList>
    </citation>
    <scope>NUCLEOTIDE SEQUENCE</scope>
    <source>
        <strain evidence="2">DSM 13166</strain>
    </source>
</reference>
<accession>A0A977KCC9</accession>
<organism evidence="2 3">
    <name type="scientific">Ignicoccus pacificus DSM 13166</name>
    <dbReference type="NCBI Taxonomy" id="940294"/>
    <lineage>
        <taxon>Archaea</taxon>
        <taxon>Thermoproteota</taxon>
        <taxon>Thermoprotei</taxon>
        <taxon>Desulfurococcales</taxon>
        <taxon>Desulfurococcaceae</taxon>
        <taxon>Ignicoccus</taxon>
    </lineage>
</organism>
<sequence>MSLRFLPTFVLVKLKVLIASYKDFYGSMSIITLFVSTVLFNNVIHTRKVQESL</sequence>
<evidence type="ECO:0000313" key="3">
    <source>
        <dbReference type="Proteomes" id="UP001063698"/>
    </source>
</evidence>